<sequence length="423" mass="46695">MGGHVAVLAIAAMLAGLMFLTKPHQVTPPSKNVRITFGIRDLYAPFLTTKENAEVLSSLSTRTKVIATYTHTTHSFHLLGCEVGVGCWPAPHWSEDSTEQNRALPTTIAADANPGAPRAFSVEMPAALEGGYVLSGLYLEVPANTLYQQPSYRSLVKKITATPSALDRDPPDPAFEYLVHFEDYDPSQTRGDDQDCLFLSTPSGFPEIRIPVVVQLSTDSKRMSLERLMHDTCPLVGEDFGSQAGAAHGHLPPSRIAAAQVKIDLEGVHDAARLGGPLPVSEGMTRWFRRSSEGAYADLTEFGPLLQLSMRVRGDNAHPAYNVLPIRTERWTFFNDELVGYSGDIYYDTQAATVEDMNTIHWDQYFHDGKSVWTKMEPTHCDEQGCKDAQAEILAEMSKPYDALQAEARSYVQLRGALRPERP</sequence>
<organism evidence="1 2">
    <name type="scientific">Burkholderia reimsis</name>
    <dbReference type="NCBI Taxonomy" id="2234132"/>
    <lineage>
        <taxon>Bacteria</taxon>
        <taxon>Pseudomonadati</taxon>
        <taxon>Pseudomonadota</taxon>
        <taxon>Betaproteobacteria</taxon>
        <taxon>Burkholderiales</taxon>
        <taxon>Burkholderiaceae</taxon>
        <taxon>Burkholderia</taxon>
    </lineage>
</organism>
<gene>
    <name evidence="1" type="ORF">DPV79_27065</name>
</gene>
<dbReference type="EMBL" id="QMFZ01000027">
    <property type="protein sequence ID" value="RBB35686.1"/>
    <property type="molecule type" value="Genomic_DNA"/>
</dbReference>
<evidence type="ECO:0000313" key="1">
    <source>
        <dbReference type="EMBL" id="RBB35686.1"/>
    </source>
</evidence>
<keyword evidence="2" id="KW-1185">Reference proteome</keyword>
<reference evidence="1 2" key="1">
    <citation type="submission" date="2018-06" db="EMBL/GenBank/DDBJ databases">
        <title>Draft genome sequence of Burkholderia reimsis strain BE51 isolated from a French agricultural soil.</title>
        <authorList>
            <person name="Esmaeel Q."/>
        </authorList>
    </citation>
    <scope>NUCLEOTIDE SEQUENCE [LARGE SCALE GENOMIC DNA]</scope>
    <source>
        <strain evidence="1 2">BE51</strain>
    </source>
</reference>
<protein>
    <submittedName>
        <fullName evidence="1">Uncharacterized protein</fullName>
    </submittedName>
</protein>
<evidence type="ECO:0000313" key="2">
    <source>
        <dbReference type="Proteomes" id="UP000252458"/>
    </source>
</evidence>
<dbReference type="AlphaFoldDB" id="A0A365QNE3"/>
<comment type="caution">
    <text evidence="1">The sequence shown here is derived from an EMBL/GenBank/DDBJ whole genome shotgun (WGS) entry which is preliminary data.</text>
</comment>
<dbReference type="Proteomes" id="UP000252458">
    <property type="component" value="Unassembled WGS sequence"/>
</dbReference>
<proteinExistence type="predicted"/>
<name>A0A365QNE3_9BURK</name>
<accession>A0A365QNE3</accession>